<dbReference type="InterPro" id="IPR028098">
    <property type="entry name" value="Glyco_trans_4-like_N"/>
</dbReference>
<keyword evidence="2 4" id="KW-0808">Transferase</keyword>
<dbReference type="EMBL" id="FNBE01000018">
    <property type="protein sequence ID" value="SDH05392.1"/>
    <property type="molecule type" value="Genomic_DNA"/>
</dbReference>
<dbReference type="PANTHER" id="PTHR45947">
    <property type="entry name" value="SULFOQUINOVOSYL TRANSFERASE SQD2"/>
    <property type="match status" value="1"/>
</dbReference>
<evidence type="ECO:0000256" key="2">
    <source>
        <dbReference type="ARBA" id="ARBA00022679"/>
    </source>
</evidence>
<dbReference type="Proteomes" id="UP000198967">
    <property type="component" value="Unassembled WGS sequence"/>
</dbReference>
<evidence type="ECO:0000313" key="4">
    <source>
        <dbReference type="EMBL" id="SDH05392.1"/>
    </source>
</evidence>
<dbReference type="Pfam" id="PF13579">
    <property type="entry name" value="Glyco_trans_4_4"/>
    <property type="match status" value="1"/>
</dbReference>
<dbReference type="AlphaFoldDB" id="A0A1G7Z9F4"/>
<dbReference type="CDD" id="cd03794">
    <property type="entry name" value="GT4_WbuB-like"/>
    <property type="match status" value="1"/>
</dbReference>
<dbReference type="STRING" id="366584.SAMN05216377_11873"/>
<dbReference type="SUPFAM" id="SSF53756">
    <property type="entry name" value="UDP-Glycosyltransferase/glycogen phosphorylase"/>
    <property type="match status" value="1"/>
</dbReference>
<keyword evidence="5" id="KW-1185">Reference proteome</keyword>
<evidence type="ECO:0000313" key="5">
    <source>
        <dbReference type="Proteomes" id="UP000198967"/>
    </source>
</evidence>
<dbReference type="GO" id="GO:0016758">
    <property type="term" value="F:hexosyltransferase activity"/>
    <property type="evidence" value="ECO:0007669"/>
    <property type="project" value="TreeGrafter"/>
</dbReference>
<evidence type="ECO:0000256" key="1">
    <source>
        <dbReference type="ARBA" id="ARBA00022676"/>
    </source>
</evidence>
<dbReference type="Gene3D" id="3.40.50.2000">
    <property type="entry name" value="Glycogen Phosphorylase B"/>
    <property type="match status" value="2"/>
</dbReference>
<name>A0A1G7Z9F4_PSEOR</name>
<proteinExistence type="predicted"/>
<dbReference type="PANTHER" id="PTHR45947:SF3">
    <property type="entry name" value="SULFOQUINOVOSYL TRANSFERASE SQD2"/>
    <property type="match status" value="1"/>
</dbReference>
<dbReference type="GO" id="GO:1901137">
    <property type="term" value="P:carbohydrate derivative biosynthetic process"/>
    <property type="evidence" value="ECO:0007669"/>
    <property type="project" value="UniProtKB-ARBA"/>
</dbReference>
<gene>
    <name evidence="4" type="ORF">SAMN05216377_11873</name>
</gene>
<keyword evidence="1" id="KW-0328">Glycosyltransferase</keyword>
<feature type="domain" description="Glycosyltransferase subfamily 4-like N-terminal" evidence="3">
    <location>
        <begin position="52"/>
        <end position="236"/>
    </location>
</feature>
<dbReference type="NCBIfam" id="NF007640">
    <property type="entry name" value="PRK10307.1"/>
    <property type="match status" value="1"/>
</dbReference>
<evidence type="ECO:0000259" key="3">
    <source>
        <dbReference type="Pfam" id="PF13579"/>
    </source>
</evidence>
<organism evidence="4 5">
    <name type="scientific">Pseudonocardia oroxyli</name>
    <dbReference type="NCBI Taxonomy" id="366584"/>
    <lineage>
        <taxon>Bacteria</taxon>
        <taxon>Bacillati</taxon>
        <taxon>Actinomycetota</taxon>
        <taxon>Actinomycetes</taxon>
        <taxon>Pseudonocardiales</taxon>
        <taxon>Pseudonocardiaceae</taxon>
        <taxon>Pseudonocardia</taxon>
    </lineage>
</organism>
<protein>
    <submittedName>
        <fullName evidence="4">Glycosyltransferase involved in cell wall bisynthesis</fullName>
    </submittedName>
</protein>
<sequence>MSIDPVRVQQTTVDAPEVGPAQVEKAHLQAAGRDGGPLRVLAVGINFGPEHTGIAPYTTQLCDHLAEHGAEVTVFTGVPHYPSWAVDRTHRFRLRRTERRGNLEIRRLRHFVPRSQSALKRGLYELTFALNVALQRPRERPDVVVAVVPSLFSAVIAQRLAKRAGVRLVVWVQDVMGRAAAQSGMSGGGKVASAVSAVESWVLNRASEVLVLNSHFAEYVAESGVARERITLRSNWSHVPSPSGRDRAELRERFGWRPEETIVLHSGNMGLKQALEHVVAAGRVVDETAPGSLRFVLMGDGSQRAALEQEAADVASVQFLPPADSAEFADVLAAADVLLVNERASSIDMSLPSKLTSYLKAGRPVVAASPAAGGTAAEVLRSGGGIVVTPESPEDLVREVAKLSADGVSMESLATAGREYAETELVAHAALRHLTARLLA</sequence>
<dbReference type="Pfam" id="PF13692">
    <property type="entry name" value="Glyco_trans_1_4"/>
    <property type="match status" value="1"/>
</dbReference>
<reference evidence="4 5" key="1">
    <citation type="submission" date="2016-10" db="EMBL/GenBank/DDBJ databases">
        <authorList>
            <person name="de Groot N.N."/>
        </authorList>
    </citation>
    <scope>NUCLEOTIDE SEQUENCE [LARGE SCALE GENOMIC DNA]</scope>
    <source>
        <strain evidence="4 5">CGMCC 4.3143</strain>
    </source>
</reference>
<accession>A0A1G7Z9F4</accession>
<dbReference type="InterPro" id="IPR050194">
    <property type="entry name" value="Glycosyltransferase_grp1"/>
</dbReference>
<dbReference type="RefSeq" id="WP_176921508.1">
    <property type="nucleotide sequence ID" value="NZ_FNBE01000018.1"/>
</dbReference>